<organism evidence="2">
    <name type="scientific">Arundo donax</name>
    <name type="common">Giant reed</name>
    <name type="synonym">Donax arundinaceus</name>
    <dbReference type="NCBI Taxonomy" id="35708"/>
    <lineage>
        <taxon>Eukaryota</taxon>
        <taxon>Viridiplantae</taxon>
        <taxon>Streptophyta</taxon>
        <taxon>Embryophyta</taxon>
        <taxon>Tracheophyta</taxon>
        <taxon>Spermatophyta</taxon>
        <taxon>Magnoliopsida</taxon>
        <taxon>Liliopsida</taxon>
        <taxon>Poales</taxon>
        <taxon>Poaceae</taxon>
        <taxon>PACMAD clade</taxon>
        <taxon>Arundinoideae</taxon>
        <taxon>Arundineae</taxon>
        <taxon>Arundo</taxon>
    </lineage>
</organism>
<feature type="region of interest" description="Disordered" evidence="1">
    <location>
        <begin position="429"/>
        <end position="453"/>
    </location>
</feature>
<dbReference type="GO" id="GO:0071786">
    <property type="term" value="P:endoplasmic reticulum tubular network organization"/>
    <property type="evidence" value="ECO:0007669"/>
    <property type="project" value="InterPro"/>
</dbReference>
<dbReference type="AlphaFoldDB" id="A0A0A8YZS9"/>
<evidence type="ECO:0000256" key="1">
    <source>
        <dbReference type="SAM" id="MobiDB-lite"/>
    </source>
</evidence>
<reference evidence="2" key="1">
    <citation type="submission" date="2014-09" db="EMBL/GenBank/DDBJ databases">
        <authorList>
            <person name="Magalhaes I.L.F."/>
            <person name="Oliveira U."/>
            <person name="Santos F.R."/>
            <person name="Vidigal T.H.D.A."/>
            <person name="Brescovit A.D."/>
            <person name="Santos A.J."/>
        </authorList>
    </citation>
    <scope>NUCLEOTIDE SEQUENCE</scope>
    <source>
        <tissue evidence="2">Shoot tissue taken approximately 20 cm above the soil surface</tissue>
    </source>
</reference>
<dbReference type="PANTHER" id="PTHR22166">
    <property type="entry name" value="ENDOPLASMIC RETICULUM JUNCTION FORMATION PROTEIN LUNAPARK"/>
    <property type="match status" value="1"/>
</dbReference>
<dbReference type="InterPro" id="IPR040115">
    <property type="entry name" value="Lnp"/>
</dbReference>
<feature type="compositionally biased region" description="Polar residues" evidence="1">
    <location>
        <begin position="18"/>
        <end position="39"/>
    </location>
</feature>
<feature type="compositionally biased region" description="Low complexity" evidence="1">
    <location>
        <begin position="492"/>
        <end position="515"/>
    </location>
</feature>
<feature type="region of interest" description="Disordered" evidence="1">
    <location>
        <begin position="480"/>
        <end position="528"/>
    </location>
</feature>
<evidence type="ECO:0000313" key="2">
    <source>
        <dbReference type="EMBL" id="JAD32066.1"/>
    </source>
</evidence>
<accession>A0A0A8YZS9</accession>
<feature type="region of interest" description="Disordered" evidence="1">
    <location>
        <begin position="1"/>
        <end position="40"/>
    </location>
</feature>
<reference evidence="2" key="2">
    <citation type="journal article" date="2015" name="Data Brief">
        <title>Shoot transcriptome of the giant reed, Arundo donax.</title>
        <authorList>
            <person name="Barrero R.A."/>
            <person name="Guerrero F.D."/>
            <person name="Moolhuijzen P."/>
            <person name="Goolsby J.A."/>
            <person name="Tidwell J."/>
            <person name="Bellgard S.E."/>
            <person name="Bellgard M.I."/>
        </authorList>
    </citation>
    <scope>NUCLEOTIDE SEQUENCE</scope>
    <source>
        <tissue evidence="2">Shoot tissue taken approximately 20 cm above the soil surface</tissue>
    </source>
</reference>
<name>A0A0A8YZS9_ARUDO</name>
<feature type="compositionally biased region" description="Polar residues" evidence="1">
    <location>
        <begin position="234"/>
        <end position="245"/>
    </location>
</feature>
<sequence length="607" mass="65675">MTEVPGAVNEDLSESQDDGASNNQNDVVATSDDGGNTENMMGVSESVQLIPEAKIMEALQCGQETLSDPLHHSSFHSAGIFLSSSEISNDEAYSSKSNSCSLFINSMEEEVPLTDQRGRSESKDEMNFAFLDTPILLNEVTKAESWTDNAGCSQCIPDSDRTQSLHNVKRAPSKTSDRANFDLGESLISPDQEINSEIFSLYSRSSSCVSEVNMMDTLRGCTFPEPGNGHDFSQHASPESQLQDPSSFKEAFFYPDELCVAENNPDNAKSSLCSAEINLIELLDSDQRVASQQQDGTNLGFEDIYIPRQGATSENRFKKLGYEHITDANMAETLQGAEILSSKILHDGSIAGTSAFLDGGNSAENSSNNSGSSMHTEINTEVILDLQEGLFKPQDETAMVSISQYEVDSAETNCSNHTYTEETMAGAVQRVNKPPSHSQDEHPGTCISLDKGNNATIYSDYSGSSSSMPNDDLIKIQVAGPEGSFEPNDGHPPSIEETSISENSSSDPTSASHTSMNQSVRSYVKGLPDPLREDIDRFNKIPGDEKANTPNENGLSCKKIAITQADVNYTESQDCTEASNLNCPEASQSVNEGFFRARTSRGARIGA</sequence>
<dbReference type="GO" id="GO:0071782">
    <property type="term" value="C:endoplasmic reticulum tubular network"/>
    <property type="evidence" value="ECO:0007669"/>
    <property type="project" value="TreeGrafter"/>
</dbReference>
<proteinExistence type="predicted"/>
<dbReference type="PANTHER" id="PTHR22166:SF28">
    <property type="entry name" value="OS02G0830300 PROTEIN"/>
    <property type="match status" value="1"/>
</dbReference>
<feature type="region of interest" description="Disordered" evidence="1">
    <location>
        <begin position="225"/>
        <end position="245"/>
    </location>
</feature>
<protein>
    <submittedName>
        <fullName evidence="2">Uncharacterized protein</fullName>
    </submittedName>
</protein>
<dbReference type="EMBL" id="GBRH01265829">
    <property type="protein sequence ID" value="JAD32066.1"/>
    <property type="molecule type" value="Transcribed_RNA"/>
</dbReference>